<dbReference type="STRING" id="134849.SAMN05443668_111175"/>
<evidence type="ECO:0000313" key="2">
    <source>
        <dbReference type="EMBL" id="SHN45174.1"/>
    </source>
</evidence>
<dbReference type="InterPro" id="IPR032710">
    <property type="entry name" value="NTF2-like_dom_sf"/>
</dbReference>
<dbReference type="Pfam" id="PF12680">
    <property type="entry name" value="SnoaL_2"/>
    <property type="match status" value="1"/>
</dbReference>
<dbReference type="InterPro" id="IPR037401">
    <property type="entry name" value="SnoaL-like"/>
</dbReference>
<reference evidence="2 3" key="1">
    <citation type="submission" date="2016-11" db="EMBL/GenBank/DDBJ databases">
        <authorList>
            <person name="Jaros S."/>
            <person name="Januszkiewicz K."/>
            <person name="Wedrychowicz H."/>
        </authorList>
    </citation>
    <scope>NUCLEOTIDE SEQUENCE [LARGE SCALE GENOMIC DNA]</scope>
    <source>
        <strain evidence="2 3">DSM 46144</strain>
    </source>
</reference>
<dbReference type="Gene3D" id="3.10.450.50">
    <property type="match status" value="1"/>
</dbReference>
<dbReference type="AlphaFoldDB" id="A0A1M7RG01"/>
<name>A0A1M7RG01_9ACTN</name>
<evidence type="ECO:0000313" key="3">
    <source>
        <dbReference type="Proteomes" id="UP000184440"/>
    </source>
</evidence>
<proteinExistence type="predicted"/>
<sequence>MTICGVTELWEGMTAMSDLIERYLATWNASDSATRRALLAEHWAEDARYVDPLVDVAGRDALDATIAAVREQFPGFVFTPVSAADGHHDVTRFQWGLGPDGAEPIVIGFDVVTTGADGRITTVVGFLDRVPGAASDAAAGGAAGRVPAAASGA</sequence>
<dbReference type="SUPFAM" id="SSF54427">
    <property type="entry name" value="NTF2-like"/>
    <property type="match status" value="1"/>
</dbReference>
<dbReference type="EMBL" id="FRCS01000011">
    <property type="protein sequence ID" value="SHN45174.1"/>
    <property type="molecule type" value="Genomic_DNA"/>
</dbReference>
<accession>A0A1M7RG01</accession>
<gene>
    <name evidence="2" type="ORF">SAMN05443668_111175</name>
</gene>
<keyword evidence="3" id="KW-1185">Reference proteome</keyword>
<feature type="domain" description="SnoaL-like" evidence="1">
    <location>
        <begin position="20"/>
        <end position="121"/>
    </location>
</feature>
<organism evidence="2 3">
    <name type="scientific">Cryptosporangium aurantiacum</name>
    <dbReference type="NCBI Taxonomy" id="134849"/>
    <lineage>
        <taxon>Bacteria</taxon>
        <taxon>Bacillati</taxon>
        <taxon>Actinomycetota</taxon>
        <taxon>Actinomycetes</taxon>
        <taxon>Cryptosporangiales</taxon>
        <taxon>Cryptosporangiaceae</taxon>
        <taxon>Cryptosporangium</taxon>
    </lineage>
</organism>
<protein>
    <submittedName>
        <fullName evidence="2">SnoaL-like domain-containing protein</fullName>
    </submittedName>
</protein>
<dbReference type="Proteomes" id="UP000184440">
    <property type="component" value="Unassembled WGS sequence"/>
</dbReference>
<evidence type="ECO:0000259" key="1">
    <source>
        <dbReference type="Pfam" id="PF12680"/>
    </source>
</evidence>